<proteinExistence type="predicted"/>
<feature type="compositionally biased region" description="Basic and acidic residues" evidence="1">
    <location>
        <begin position="191"/>
        <end position="200"/>
    </location>
</feature>
<sequence>MSARKFSYAFRASSLPILRSPNTLNSSFSTNVVVDSFANSSSRTTPIPRTGTSFSRIRHEEQDPYVEDRESIPGHVYAREEFVDHGNEQRVDSLQDCVVNGVLDLQRAEGPLSSFYYGFGRTDEERNQALTLLAKDRLEWRPDLFKALQKALRDVRSYKYEKRHGAHVWIPNDHKGRKRQHTDFDDNLDENENRSGVDCT</sequence>
<protein>
    <submittedName>
        <fullName evidence="2">Uncharacterized protein</fullName>
    </submittedName>
</protein>
<dbReference type="Proteomes" id="UP000252519">
    <property type="component" value="Unassembled WGS sequence"/>
</dbReference>
<dbReference type="OrthoDB" id="10588078at2759"/>
<feature type="region of interest" description="Disordered" evidence="1">
    <location>
        <begin position="171"/>
        <end position="200"/>
    </location>
</feature>
<accession>A0A368GHH5</accession>
<comment type="caution">
    <text evidence="2">The sequence shown here is derived from an EMBL/GenBank/DDBJ whole genome shotgun (WGS) entry which is preliminary data.</text>
</comment>
<evidence type="ECO:0000313" key="2">
    <source>
        <dbReference type="EMBL" id="RCN43831.1"/>
    </source>
</evidence>
<evidence type="ECO:0000313" key="3">
    <source>
        <dbReference type="Proteomes" id="UP000252519"/>
    </source>
</evidence>
<reference evidence="2 3" key="1">
    <citation type="submission" date="2014-10" db="EMBL/GenBank/DDBJ databases">
        <title>Draft genome of the hookworm Ancylostoma caninum.</title>
        <authorList>
            <person name="Mitreva M."/>
        </authorList>
    </citation>
    <scope>NUCLEOTIDE SEQUENCE [LARGE SCALE GENOMIC DNA]</scope>
    <source>
        <strain evidence="2 3">Baltimore</strain>
    </source>
</reference>
<gene>
    <name evidence="2" type="ORF">ANCCAN_10159</name>
</gene>
<keyword evidence="3" id="KW-1185">Reference proteome</keyword>
<name>A0A368GHH5_ANCCA</name>
<dbReference type="EMBL" id="JOJR01000145">
    <property type="protein sequence ID" value="RCN43831.1"/>
    <property type="molecule type" value="Genomic_DNA"/>
</dbReference>
<evidence type="ECO:0000256" key="1">
    <source>
        <dbReference type="SAM" id="MobiDB-lite"/>
    </source>
</evidence>
<dbReference type="AlphaFoldDB" id="A0A368GHH5"/>
<organism evidence="2 3">
    <name type="scientific">Ancylostoma caninum</name>
    <name type="common">Dog hookworm</name>
    <dbReference type="NCBI Taxonomy" id="29170"/>
    <lineage>
        <taxon>Eukaryota</taxon>
        <taxon>Metazoa</taxon>
        <taxon>Ecdysozoa</taxon>
        <taxon>Nematoda</taxon>
        <taxon>Chromadorea</taxon>
        <taxon>Rhabditida</taxon>
        <taxon>Rhabditina</taxon>
        <taxon>Rhabditomorpha</taxon>
        <taxon>Strongyloidea</taxon>
        <taxon>Ancylostomatidae</taxon>
        <taxon>Ancylostomatinae</taxon>
        <taxon>Ancylostoma</taxon>
    </lineage>
</organism>